<protein>
    <recommendedName>
        <fullName evidence="3">Transposase</fullName>
    </recommendedName>
</protein>
<sequence>MLIEQRITAIKTNNHKNRAELQKVTYLMTYVTNACHKTPD</sequence>
<comment type="caution">
    <text evidence="1">The sequence shown here is derived from an EMBL/GenBank/DDBJ whole genome shotgun (WGS) entry which is preliminary data.</text>
</comment>
<reference evidence="1 2" key="1">
    <citation type="submission" date="2015-03" db="EMBL/GenBank/DDBJ databases">
        <title>Genome sequence of Pseudoalteromonas aurantia.</title>
        <authorList>
            <person name="Xie B.-B."/>
            <person name="Rong J.-C."/>
            <person name="Qin Q.-L."/>
            <person name="Zhang Y.-Z."/>
        </authorList>
    </citation>
    <scope>NUCLEOTIDE SEQUENCE [LARGE SCALE GENOMIC DNA]</scope>
    <source>
        <strain evidence="1 2">208</strain>
    </source>
</reference>
<dbReference type="EMBL" id="AQGV01000012">
    <property type="protein sequence ID" value="MBE0368810.1"/>
    <property type="molecule type" value="Genomic_DNA"/>
</dbReference>
<evidence type="ECO:0008006" key="3">
    <source>
        <dbReference type="Google" id="ProtNLM"/>
    </source>
</evidence>
<proteinExistence type="predicted"/>
<accession>A0ABR9EEV8</accession>
<name>A0ABR9EEV8_9GAMM</name>
<organism evidence="1 2">
    <name type="scientific">Pseudoalteromonas aurantia 208</name>
    <dbReference type="NCBI Taxonomy" id="1314867"/>
    <lineage>
        <taxon>Bacteria</taxon>
        <taxon>Pseudomonadati</taxon>
        <taxon>Pseudomonadota</taxon>
        <taxon>Gammaproteobacteria</taxon>
        <taxon>Alteromonadales</taxon>
        <taxon>Pseudoalteromonadaceae</taxon>
        <taxon>Pseudoalteromonas</taxon>
    </lineage>
</organism>
<keyword evidence="2" id="KW-1185">Reference proteome</keyword>
<evidence type="ECO:0000313" key="2">
    <source>
        <dbReference type="Proteomes" id="UP000615755"/>
    </source>
</evidence>
<dbReference type="Proteomes" id="UP000615755">
    <property type="component" value="Unassembled WGS sequence"/>
</dbReference>
<gene>
    <name evidence="1" type="ORF">PAUR_a2519</name>
</gene>
<evidence type="ECO:0000313" key="1">
    <source>
        <dbReference type="EMBL" id="MBE0368810.1"/>
    </source>
</evidence>